<keyword evidence="2" id="KW-1185">Reference proteome</keyword>
<organism evidence="1 2">
    <name type="scientific">Octopus vulgaris</name>
    <name type="common">Common octopus</name>
    <dbReference type="NCBI Taxonomy" id="6645"/>
    <lineage>
        <taxon>Eukaryota</taxon>
        <taxon>Metazoa</taxon>
        <taxon>Spiralia</taxon>
        <taxon>Lophotrochozoa</taxon>
        <taxon>Mollusca</taxon>
        <taxon>Cephalopoda</taxon>
        <taxon>Coleoidea</taxon>
        <taxon>Octopodiformes</taxon>
        <taxon>Octopoda</taxon>
        <taxon>Incirrata</taxon>
        <taxon>Octopodidae</taxon>
        <taxon>Octopus</taxon>
    </lineage>
</organism>
<name>A0AA36AZC9_OCTVU</name>
<evidence type="ECO:0000313" key="2">
    <source>
        <dbReference type="Proteomes" id="UP001162480"/>
    </source>
</evidence>
<dbReference type="Proteomes" id="UP001162480">
    <property type="component" value="Chromosome 6"/>
</dbReference>
<proteinExistence type="predicted"/>
<sequence length="69" mass="7523">MDLEILSSVTGKSRTALHKMFFGSISSFNDAITVSSKGSSYFGINLDNRLRVPFSLMAKTQSGNRSSTE</sequence>
<gene>
    <name evidence="1" type="ORF">OCTVUL_1B009199</name>
</gene>
<accession>A0AA36AZC9</accession>
<dbReference type="AlphaFoldDB" id="A0AA36AZC9"/>
<reference evidence="1" key="1">
    <citation type="submission" date="2023-08" db="EMBL/GenBank/DDBJ databases">
        <authorList>
            <person name="Alioto T."/>
            <person name="Alioto T."/>
            <person name="Gomez Garrido J."/>
        </authorList>
    </citation>
    <scope>NUCLEOTIDE SEQUENCE</scope>
</reference>
<protein>
    <submittedName>
        <fullName evidence="1">Uncharacterized protein</fullName>
    </submittedName>
</protein>
<dbReference type="EMBL" id="OX597819">
    <property type="protein sequence ID" value="CAI9724346.1"/>
    <property type="molecule type" value="Genomic_DNA"/>
</dbReference>
<evidence type="ECO:0000313" key="1">
    <source>
        <dbReference type="EMBL" id="CAI9724346.1"/>
    </source>
</evidence>